<dbReference type="Gene3D" id="3.90.1170.40">
    <property type="entry name" value="Molybdopterin biosynthesis MoaE subunit"/>
    <property type="match status" value="1"/>
</dbReference>
<name>A0ABS7YTD7_9VIBR</name>
<evidence type="ECO:0000256" key="4">
    <source>
        <dbReference type="ARBA" id="ARBA00013858"/>
    </source>
</evidence>
<comment type="pathway">
    <text evidence="1">Cofactor biosynthesis; molybdopterin biosynthesis.</text>
</comment>
<dbReference type="CDD" id="cd00756">
    <property type="entry name" value="MoaE"/>
    <property type="match status" value="1"/>
</dbReference>
<dbReference type="NCBIfam" id="NF007959">
    <property type="entry name" value="PRK10678.1"/>
    <property type="match status" value="1"/>
</dbReference>
<evidence type="ECO:0000256" key="9">
    <source>
        <dbReference type="ARBA" id="ARBA00030781"/>
    </source>
</evidence>
<keyword evidence="5" id="KW-0501">Molybdenum cofactor biosynthesis</keyword>
<dbReference type="InterPro" id="IPR036563">
    <property type="entry name" value="MoaE_sf"/>
</dbReference>
<evidence type="ECO:0000256" key="6">
    <source>
        <dbReference type="ARBA" id="ARBA00026066"/>
    </source>
</evidence>
<proteinExistence type="inferred from homology"/>
<evidence type="ECO:0000256" key="2">
    <source>
        <dbReference type="ARBA" id="ARBA00005426"/>
    </source>
</evidence>
<evidence type="ECO:0000256" key="8">
    <source>
        <dbReference type="ARBA" id="ARBA00030407"/>
    </source>
</evidence>
<evidence type="ECO:0000256" key="7">
    <source>
        <dbReference type="ARBA" id="ARBA00029745"/>
    </source>
</evidence>
<comment type="caution">
    <text evidence="12">The sequence shown here is derived from an EMBL/GenBank/DDBJ whole genome shotgun (WGS) entry which is preliminary data.</text>
</comment>
<evidence type="ECO:0000256" key="3">
    <source>
        <dbReference type="ARBA" id="ARBA00011950"/>
    </source>
</evidence>
<comment type="similarity">
    <text evidence="2">Belongs to the MoaE family.</text>
</comment>
<dbReference type="SUPFAM" id="SSF54690">
    <property type="entry name" value="Molybdopterin synthase subunit MoaE"/>
    <property type="match status" value="1"/>
</dbReference>
<dbReference type="Pfam" id="PF02391">
    <property type="entry name" value="MoaE"/>
    <property type="match status" value="1"/>
</dbReference>
<keyword evidence="12" id="KW-0808">Transferase</keyword>
<evidence type="ECO:0000256" key="1">
    <source>
        <dbReference type="ARBA" id="ARBA00005046"/>
    </source>
</evidence>
<reference evidence="13" key="1">
    <citation type="submission" date="2023-07" db="EMBL/GenBank/DDBJ databases">
        <title>Molecular identification of indigenous halophilic bacteria isolated from red sea cost, biodegradation of synthetic dyes and assessment of degraded metabolite toxicity.</title>
        <authorList>
            <person name="Chaieb K."/>
            <person name="Altayb H.N."/>
        </authorList>
    </citation>
    <scope>NUCLEOTIDE SEQUENCE [LARGE SCALE GENOMIC DNA]</scope>
    <source>
        <strain evidence="13">K20</strain>
    </source>
</reference>
<evidence type="ECO:0000256" key="11">
    <source>
        <dbReference type="ARBA" id="ARBA00049878"/>
    </source>
</evidence>
<evidence type="ECO:0000256" key="10">
    <source>
        <dbReference type="ARBA" id="ARBA00032474"/>
    </source>
</evidence>
<comment type="subunit">
    <text evidence="6">Heterotetramer of 2 MoaD subunits and 2 MoaE subunits. Also stable as homodimer. The enzyme changes between these two forms during catalysis.</text>
</comment>
<dbReference type="EMBL" id="JAIWIU010000162">
    <property type="protein sequence ID" value="MCA2018312.1"/>
    <property type="molecule type" value="Genomic_DNA"/>
</dbReference>
<evidence type="ECO:0000313" key="12">
    <source>
        <dbReference type="EMBL" id="MCA2018312.1"/>
    </source>
</evidence>
<protein>
    <recommendedName>
        <fullName evidence="4">Molybdopterin synthase catalytic subunit</fullName>
        <ecNumber evidence="3">2.8.1.12</ecNumber>
    </recommendedName>
    <alternativeName>
        <fullName evidence="9">MPT synthase subunit 2</fullName>
    </alternativeName>
    <alternativeName>
        <fullName evidence="7">Molybdenum cofactor biosynthesis protein E</fullName>
    </alternativeName>
    <alternativeName>
        <fullName evidence="8">Molybdopterin-converting factor large subunit</fullName>
    </alternativeName>
    <alternativeName>
        <fullName evidence="10">Molybdopterin-converting factor subunit 2</fullName>
    </alternativeName>
</protein>
<gene>
    <name evidence="12" type="primary">moaE</name>
    <name evidence="12" type="ORF">LDJ79_19495</name>
</gene>
<comment type="catalytic activity">
    <reaction evidence="11">
        <text>2 [molybdopterin-synthase sulfur-carrier protein]-C-terminal-Gly-aminoethanethioate + cyclic pyranopterin phosphate + H2O = molybdopterin + 2 [molybdopterin-synthase sulfur-carrier protein]-C-terminal Gly-Gly + 2 H(+)</text>
        <dbReference type="Rhea" id="RHEA:26333"/>
        <dbReference type="Rhea" id="RHEA-COMP:12202"/>
        <dbReference type="Rhea" id="RHEA-COMP:19907"/>
        <dbReference type="ChEBI" id="CHEBI:15377"/>
        <dbReference type="ChEBI" id="CHEBI:15378"/>
        <dbReference type="ChEBI" id="CHEBI:58698"/>
        <dbReference type="ChEBI" id="CHEBI:59648"/>
        <dbReference type="ChEBI" id="CHEBI:90778"/>
        <dbReference type="ChEBI" id="CHEBI:232372"/>
        <dbReference type="EC" id="2.8.1.12"/>
    </reaction>
</comment>
<organism evidence="12 13">
    <name type="scientific">Vibrio tritonius</name>
    <dbReference type="NCBI Taxonomy" id="1435069"/>
    <lineage>
        <taxon>Bacteria</taxon>
        <taxon>Pseudomonadati</taxon>
        <taxon>Pseudomonadota</taxon>
        <taxon>Gammaproteobacteria</taxon>
        <taxon>Vibrionales</taxon>
        <taxon>Vibrionaceae</taxon>
        <taxon>Vibrio</taxon>
    </lineage>
</organism>
<keyword evidence="13" id="KW-1185">Reference proteome</keyword>
<evidence type="ECO:0000313" key="13">
    <source>
        <dbReference type="Proteomes" id="UP001199044"/>
    </source>
</evidence>
<dbReference type="PANTHER" id="PTHR23404">
    <property type="entry name" value="MOLYBDOPTERIN SYNTHASE RELATED"/>
    <property type="match status" value="1"/>
</dbReference>
<sequence length="153" mass="17330">MELKVSVQEQDFSLAEEYNALAQGTDAGAIVTFVGKVRDMNLGDEVQGLHLEHYPGMTEKSLTDIAHQAAQRWPLLRVCIIHRVGDMDLGDQIVMVGVTSAHRSASFAASEFIMDYLKTQAPFWKKERTTSENRWIESRECDQKAAERWNEIS</sequence>
<dbReference type="Proteomes" id="UP001199044">
    <property type="component" value="Unassembled WGS sequence"/>
</dbReference>
<dbReference type="InterPro" id="IPR003448">
    <property type="entry name" value="Mopterin_biosynth_MoaE"/>
</dbReference>
<dbReference type="RefSeq" id="WP_225251783.1">
    <property type="nucleotide sequence ID" value="NZ_JAIWIU010000162.1"/>
</dbReference>
<dbReference type="GO" id="GO:0030366">
    <property type="term" value="F:molybdopterin synthase activity"/>
    <property type="evidence" value="ECO:0007669"/>
    <property type="project" value="UniProtKB-EC"/>
</dbReference>
<accession>A0ABS7YTD7</accession>
<dbReference type="EC" id="2.8.1.12" evidence="3"/>
<evidence type="ECO:0000256" key="5">
    <source>
        <dbReference type="ARBA" id="ARBA00023150"/>
    </source>
</evidence>